<evidence type="ECO:0000313" key="3">
    <source>
        <dbReference type="Proteomes" id="UP000479226"/>
    </source>
</evidence>
<protein>
    <submittedName>
        <fullName evidence="2">Maleylpyruvate isomerase family mycothiol-dependent enzyme</fullName>
    </submittedName>
</protein>
<sequence length="278" mass="29022">MSAMTISATSIPAAGSESAAAGYLTVMKAVTGQLRALPAASWGAGTDCTGWTVRDMAAHLLGAQEDVMGVRATLRHRRQGHKRHPSLSPLDAANQAQIDAHAELSPAALVQAYEANFAKVSHRVRTFPRVLAGIPVDKSMAPGHSPLRLGYLYNVIYLRDAWMHAIDLARATGVPRGTAGADQLVVEQIMRDVAVEWASGPAAAGGIEPASGPGLELELTGEISGSWHLGGAGLQTRAAGVGLEFVRGLSGRTPDSGLACVAGDPRQVERLAALRILF</sequence>
<dbReference type="RefSeq" id="WP_165182279.1">
    <property type="nucleotide sequence ID" value="NZ_JAAKZI010000018.1"/>
</dbReference>
<evidence type="ECO:0000313" key="2">
    <source>
        <dbReference type="EMBL" id="NGN84057.1"/>
    </source>
</evidence>
<gene>
    <name evidence="2" type="ORF">G6N77_11375</name>
</gene>
<evidence type="ECO:0000259" key="1">
    <source>
        <dbReference type="Pfam" id="PF11716"/>
    </source>
</evidence>
<dbReference type="EMBL" id="JAAKZI010000018">
    <property type="protein sequence ID" value="NGN84057.1"/>
    <property type="molecule type" value="Genomic_DNA"/>
</dbReference>
<feature type="domain" description="Mycothiol-dependent maleylpyruvate isomerase metal-binding" evidence="1">
    <location>
        <begin position="27"/>
        <end position="169"/>
    </location>
</feature>
<organism evidence="2 3">
    <name type="scientific">Arthrobacter silviterrae</name>
    <dbReference type="NCBI Taxonomy" id="2026658"/>
    <lineage>
        <taxon>Bacteria</taxon>
        <taxon>Bacillati</taxon>
        <taxon>Actinomycetota</taxon>
        <taxon>Actinomycetes</taxon>
        <taxon>Micrococcales</taxon>
        <taxon>Micrococcaceae</taxon>
        <taxon>Arthrobacter</taxon>
    </lineage>
</organism>
<dbReference type="Gene3D" id="1.20.120.450">
    <property type="entry name" value="dinb family like domain"/>
    <property type="match status" value="1"/>
</dbReference>
<dbReference type="SUPFAM" id="SSF109854">
    <property type="entry name" value="DinB/YfiT-like putative metalloenzymes"/>
    <property type="match status" value="1"/>
</dbReference>
<accession>A0ABX0DAW0</accession>
<dbReference type="Proteomes" id="UP000479226">
    <property type="component" value="Unassembled WGS sequence"/>
</dbReference>
<name>A0ABX0DAW0_9MICC</name>
<dbReference type="InterPro" id="IPR017517">
    <property type="entry name" value="Maleyloyr_isom"/>
</dbReference>
<dbReference type="NCBIfam" id="TIGR03083">
    <property type="entry name" value="maleylpyruvate isomerase family mycothiol-dependent enzyme"/>
    <property type="match status" value="1"/>
</dbReference>
<reference evidence="2 3" key="1">
    <citation type="submission" date="2020-02" db="EMBL/GenBank/DDBJ databases">
        <title>Genome sequence of the type strain DSM 27180 of Arthrobacter silviterrae.</title>
        <authorList>
            <person name="Gao J."/>
            <person name="Sun J."/>
        </authorList>
    </citation>
    <scope>NUCLEOTIDE SEQUENCE [LARGE SCALE GENOMIC DNA]</scope>
    <source>
        <strain evidence="2 3">DSM 27180</strain>
    </source>
</reference>
<dbReference type="InterPro" id="IPR024344">
    <property type="entry name" value="MDMPI_metal-binding"/>
</dbReference>
<keyword evidence="2" id="KW-0413">Isomerase</keyword>
<dbReference type="GO" id="GO:0016853">
    <property type="term" value="F:isomerase activity"/>
    <property type="evidence" value="ECO:0007669"/>
    <property type="project" value="UniProtKB-KW"/>
</dbReference>
<dbReference type="Pfam" id="PF11716">
    <property type="entry name" value="MDMPI_N"/>
    <property type="match status" value="1"/>
</dbReference>
<dbReference type="InterPro" id="IPR034660">
    <property type="entry name" value="DinB/YfiT-like"/>
</dbReference>
<proteinExistence type="predicted"/>
<comment type="caution">
    <text evidence="2">The sequence shown here is derived from an EMBL/GenBank/DDBJ whole genome shotgun (WGS) entry which is preliminary data.</text>
</comment>
<keyword evidence="3" id="KW-1185">Reference proteome</keyword>